<reference evidence="1 2" key="1">
    <citation type="submission" date="2016-05" db="EMBL/GenBank/DDBJ databases">
        <title>Comparative analysis of secretome profiles of manganese(II)-oxidizing ascomycete fungi.</title>
        <authorList>
            <consortium name="DOE Joint Genome Institute"/>
            <person name="Zeiner C.A."/>
            <person name="Purvine S.O."/>
            <person name="Zink E.M."/>
            <person name="Wu S."/>
            <person name="Pasa-Tolic L."/>
            <person name="Chaput D.L."/>
            <person name="Haridas S."/>
            <person name="Grigoriev I.V."/>
            <person name="Santelli C.M."/>
            <person name="Hansel C.M."/>
        </authorList>
    </citation>
    <scope>NUCLEOTIDE SEQUENCE [LARGE SCALE GENOMIC DNA]</scope>
    <source>
        <strain evidence="1 2">AP3s5-JAC2a</strain>
    </source>
</reference>
<gene>
    <name evidence="1" type="ORF">CC84DRAFT_441914</name>
</gene>
<protein>
    <submittedName>
        <fullName evidence="1">Uncharacterized protein</fullName>
    </submittedName>
</protein>
<dbReference type="GeneID" id="28769787"/>
<dbReference type="RefSeq" id="XP_018039971.1">
    <property type="nucleotide sequence ID" value="XM_018186301.1"/>
</dbReference>
<keyword evidence="2" id="KW-1185">Reference proteome</keyword>
<sequence>MSREAEAGLLNPEYTTLRSGLYLVYGKRVYYQAAVQIVCLYTTALRMEVVTLLPSQPYPETVQHVLRYSGPQPRLIWRDVSSLIISLFRPPSVIYRETQFRICHSFSPSNFLCHSLSEQMTQNISARYIAIPLVSKAAWFDVTVDGAALQKKKESLLSDYTRR</sequence>
<dbReference type="Proteomes" id="UP000077069">
    <property type="component" value="Unassembled WGS sequence"/>
</dbReference>
<evidence type="ECO:0000313" key="2">
    <source>
        <dbReference type="Proteomes" id="UP000077069"/>
    </source>
</evidence>
<dbReference type="AlphaFoldDB" id="A0A177CQM2"/>
<organism evidence="1 2">
    <name type="scientific">Paraphaeosphaeria sporulosa</name>
    <dbReference type="NCBI Taxonomy" id="1460663"/>
    <lineage>
        <taxon>Eukaryota</taxon>
        <taxon>Fungi</taxon>
        <taxon>Dikarya</taxon>
        <taxon>Ascomycota</taxon>
        <taxon>Pezizomycotina</taxon>
        <taxon>Dothideomycetes</taxon>
        <taxon>Pleosporomycetidae</taxon>
        <taxon>Pleosporales</taxon>
        <taxon>Massarineae</taxon>
        <taxon>Didymosphaeriaceae</taxon>
        <taxon>Paraphaeosphaeria</taxon>
    </lineage>
</organism>
<evidence type="ECO:0000313" key="1">
    <source>
        <dbReference type="EMBL" id="OAG09606.1"/>
    </source>
</evidence>
<proteinExistence type="predicted"/>
<name>A0A177CQM2_9PLEO</name>
<dbReference type="InParanoid" id="A0A177CQM2"/>
<dbReference type="EMBL" id="KV441549">
    <property type="protein sequence ID" value="OAG09606.1"/>
    <property type="molecule type" value="Genomic_DNA"/>
</dbReference>
<accession>A0A177CQM2</accession>